<organism evidence="2 3">
    <name type="scientific">Lactuca sativa</name>
    <name type="common">Garden lettuce</name>
    <dbReference type="NCBI Taxonomy" id="4236"/>
    <lineage>
        <taxon>Eukaryota</taxon>
        <taxon>Viridiplantae</taxon>
        <taxon>Streptophyta</taxon>
        <taxon>Embryophyta</taxon>
        <taxon>Tracheophyta</taxon>
        <taxon>Spermatophyta</taxon>
        <taxon>Magnoliopsida</taxon>
        <taxon>eudicotyledons</taxon>
        <taxon>Gunneridae</taxon>
        <taxon>Pentapetalae</taxon>
        <taxon>asterids</taxon>
        <taxon>campanulids</taxon>
        <taxon>Asterales</taxon>
        <taxon>Asteraceae</taxon>
        <taxon>Cichorioideae</taxon>
        <taxon>Cichorieae</taxon>
        <taxon>Lactucinae</taxon>
        <taxon>Lactuca</taxon>
    </lineage>
</organism>
<dbReference type="EMBL" id="NBSK02000008">
    <property type="protein sequence ID" value="KAJ0192421.1"/>
    <property type="molecule type" value="Genomic_DNA"/>
</dbReference>
<dbReference type="PANTHER" id="PTHR47718">
    <property type="entry name" value="OS01G0519700 PROTEIN"/>
    <property type="match status" value="1"/>
</dbReference>
<dbReference type="PANTHER" id="PTHR47718:SF12">
    <property type="entry name" value="PROTEIN FAR1-RELATED SEQUENCE"/>
    <property type="match status" value="1"/>
</dbReference>
<sequence>MDLYHMVFVLCTGIDYHKRCVIDSYIWLLKSFLKAFCKQLLVLSDQDPTMKKIVIIVFPQSVHRLCMWHITYKLPLTVYLNIVNNPEFLFVPQQLDGF</sequence>
<dbReference type="Proteomes" id="UP000235145">
    <property type="component" value="Unassembled WGS sequence"/>
</dbReference>
<reference evidence="2 3" key="1">
    <citation type="journal article" date="2017" name="Nat. Commun.">
        <title>Genome assembly with in vitro proximity ligation data and whole-genome triplication in lettuce.</title>
        <authorList>
            <person name="Reyes-Chin-Wo S."/>
            <person name="Wang Z."/>
            <person name="Yang X."/>
            <person name="Kozik A."/>
            <person name="Arikit S."/>
            <person name="Song C."/>
            <person name="Xia L."/>
            <person name="Froenicke L."/>
            <person name="Lavelle D.O."/>
            <person name="Truco M.J."/>
            <person name="Xia R."/>
            <person name="Zhu S."/>
            <person name="Xu C."/>
            <person name="Xu H."/>
            <person name="Xu X."/>
            <person name="Cox K."/>
            <person name="Korf I."/>
            <person name="Meyers B.C."/>
            <person name="Michelmore R.W."/>
        </authorList>
    </citation>
    <scope>NUCLEOTIDE SEQUENCE [LARGE SCALE GENOMIC DNA]</scope>
    <source>
        <strain evidence="3">cv. Salinas</strain>
        <tissue evidence="2">Seedlings</tissue>
    </source>
</reference>
<dbReference type="InterPro" id="IPR018289">
    <property type="entry name" value="MULE_transposase_dom"/>
</dbReference>
<gene>
    <name evidence="2" type="ORF">LSAT_V11C800443850</name>
</gene>
<evidence type="ECO:0000313" key="2">
    <source>
        <dbReference type="EMBL" id="KAJ0192421.1"/>
    </source>
</evidence>
<proteinExistence type="predicted"/>
<accession>A0A9R1URT7</accession>
<keyword evidence="3" id="KW-1185">Reference proteome</keyword>
<evidence type="ECO:0000313" key="3">
    <source>
        <dbReference type="Proteomes" id="UP000235145"/>
    </source>
</evidence>
<dbReference type="AlphaFoldDB" id="A0A9R1URT7"/>
<feature type="domain" description="MULE transposase" evidence="1">
    <location>
        <begin position="23"/>
        <end position="71"/>
    </location>
</feature>
<evidence type="ECO:0000259" key="1">
    <source>
        <dbReference type="Pfam" id="PF10551"/>
    </source>
</evidence>
<dbReference type="Pfam" id="PF10551">
    <property type="entry name" value="MULE"/>
    <property type="match status" value="1"/>
</dbReference>
<comment type="caution">
    <text evidence="2">The sequence shown here is derived from an EMBL/GenBank/DDBJ whole genome shotgun (WGS) entry which is preliminary data.</text>
</comment>
<protein>
    <recommendedName>
        <fullName evidence="1">MULE transposase domain-containing protein</fullName>
    </recommendedName>
</protein>
<name>A0A9R1URT7_LACSA</name>